<dbReference type="Pfam" id="PF13466">
    <property type="entry name" value="STAS_2"/>
    <property type="match status" value="1"/>
</dbReference>
<name>A0ABP6IMH3_9ACTN</name>
<evidence type="ECO:0000313" key="3">
    <source>
        <dbReference type="EMBL" id="GAA2899190.1"/>
    </source>
</evidence>
<dbReference type="SUPFAM" id="SSF52091">
    <property type="entry name" value="SpoIIaa-like"/>
    <property type="match status" value="1"/>
</dbReference>
<accession>A0ABP6IMH3</accession>
<reference evidence="4" key="1">
    <citation type="journal article" date="2019" name="Int. J. Syst. Evol. Microbiol.">
        <title>The Global Catalogue of Microorganisms (GCM) 10K type strain sequencing project: providing services to taxonomists for standard genome sequencing and annotation.</title>
        <authorList>
            <consortium name="The Broad Institute Genomics Platform"/>
            <consortium name="The Broad Institute Genome Sequencing Center for Infectious Disease"/>
            <person name="Wu L."/>
            <person name="Ma J."/>
        </authorList>
    </citation>
    <scope>NUCLEOTIDE SEQUENCE [LARGE SCALE GENOMIC DNA]</scope>
    <source>
        <strain evidence="4">JCM 6242</strain>
    </source>
</reference>
<dbReference type="Gene3D" id="3.30.750.24">
    <property type="entry name" value="STAS domain"/>
    <property type="match status" value="1"/>
</dbReference>
<evidence type="ECO:0000259" key="2">
    <source>
        <dbReference type="PROSITE" id="PS50801"/>
    </source>
</evidence>
<gene>
    <name evidence="3" type="ORF">GCM10010517_64690</name>
</gene>
<protein>
    <recommendedName>
        <fullName evidence="2">STAS domain-containing protein</fullName>
    </recommendedName>
</protein>
<feature type="domain" description="STAS" evidence="2">
    <location>
        <begin position="35"/>
        <end position="119"/>
    </location>
</feature>
<dbReference type="PROSITE" id="PS50801">
    <property type="entry name" value="STAS"/>
    <property type="match status" value="1"/>
</dbReference>
<evidence type="ECO:0000313" key="4">
    <source>
        <dbReference type="Proteomes" id="UP001500831"/>
    </source>
</evidence>
<dbReference type="CDD" id="cd07043">
    <property type="entry name" value="STAS_anti-anti-sigma_factors"/>
    <property type="match status" value="1"/>
</dbReference>
<dbReference type="InterPro" id="IPR058548">
    <property type="entry name" value="MlaB-like_STAS"/>
</dbReference>
<dbReference type="InterPro" id="IPR002645">
    <property type="entry name" value="STAS_dom"/>
</dbReference>
<dbReference type="InterPro" id="IPR036513">
    <property type="entry name" value="STAS_dom_sf"/>
</dbReference>
<evidence type="ECO:0000256" key="1">
    <source>
        <dbReference type="SAM" id="MobiDB-lite"/>
    </source>
</evidence>
<keyword evidence="4" id="KW-1185">Reference proteome</keyword>
<dbReference type="EMBL" id="BAAAVI010000064">
    <property type="protein sequence ID" value="GAA2899190.1"/>
    <property type="molecule type" value="Genomic_DNA"/>
</dbReference>
<dbReference type="PANTHER" id="PTHR33495:SF2">
    <property type="entry name" value="ANTI-SIGMA FACTOR ANTAGONIST TM_1081-RELATED"/>
    <property type="match status" value="1"/>
</dbReference>
<dbReference type="Proteomes" id="UP001500831">
    <property type="component" value="Unassembled WGS sequence"/>
</dbReference>
<dbReference type="PANTHER" id="PTHR33495">
    <property type="entry name" value="ANTI-SIGMA FACTOR ANTAGONIST TM_1081-RELATED-RELATED"/>
    <property type="match status" value="1"/>
</dbReference>
<proteinExistence type="predicted"/>
<organism evidence="3 4">
    <name type="scientific">Streptosporangium fragile</name>
    <dbReference type="NCBI Taxonomy" id="46186"/>
    <lineage>
        <taxon>Bacteria</taxon>
        <taxon>Bacillati</taxon>
        <taxon>Actinomycetota</taxon>
        <taxon>Actinomycetes</taxon>
        <taxon>Streptosporangiales</taxon>
        <taxon>Streptosporangiaceae</taxon>
        <taxon>Streptosporangium</taxon>
    </lineage>
</organism>
<comment type="caution">
    <text evidence="3">The sequence shown here is derived from an EMBL/GenBank/DDBJ whole genome shotgun (WGS) entry which is preliminary data.</text>
</comment>
<sequence length="136" mass="14287">MKTGERGCSGRPAGGNGDPFPLPGPLRATTRVRPDGMTVISVRGELDLATAEPLCELVGTVLERSGPRAVLDLSGVTFCDMSGLRALQHCAEDARASEGVLLLTGLSDRLLWLLGISGVRYVSRGGSEYELTGYAP</sequence>
<feature type="region of interest" description="Disordered" evidence="1">
    <location>
        <begin position="1"/>
        <end position="30"/>
    </location>
</feature>